<organism evidence="2 3">
    <name type="scientific">Pseudomonas fluorescens</name>
    <dbReference type="NCBI Taxonomy" id="294"/>
    <lineage>
        <taxon>Bacteria</taxon>
        <taxon>Pseudomonadati</taxon>
        <taxon>Pseudomonadota</taxon>
        <taxon>Gammaproteobacteria</taxon>
        <taxon>Pseudomonadales</taxon>
        <taxon>Pseudomonadaceae</taxon>
        <taxon>Pseudomonas</taxon>
    </lineage>
</organism>
<dbReference type="EMBL" id="UGUS01000002">
    <property type="protein sequence ID" value="SUD30534.1"/>
    <property type="molecule type" value="Genomic_DNA"/>
</dbReference>
<name>A0A379ICL3_PSEFL</name>
<gene>
    <name evidence="2" type="ORF">NCTC10392_02454</name>
</gene>
<accession>A0A379ICL3</accession>
<reference evidence="2 3" key="1">
    <citation type="submission" date="2018-06" db="EMBL/GenBank/DDBJ databases">
        <authorList>
            <consortium name="Pathogen Informatics"/>
            <person name="Doyle S."/>
        </authorList>
    </citation>
    <scope>NUCLEOTIDE SEQUENCE [LARGE SCALE GENOMIC DNA]</scope>
    <source>
        <strain evidence="2 3">NCTC10392</strain>
    </source>
</reference>
<dbReference type="Proteomes" id="UP000255125">
    <property type="component" value="Unassembled WGS sequence"/>
</dbReference>
<dbReference type="KEGG" id="pfn:HZ99_01150"/>
<protein>
    <submittedName>
        <fullName evidence="2">Uncharacterized protein</fullName>
    </submittedName>
</protein>
<dbReference type="AlphaFoldDB" id="A0A379ICL3"/>
<dbReference type="RefSeq" id="WP_038440710.1">
    <property type="nucleotide sequence ID" value="NZ_CP008896.1"/>
</dbReference>
<feature type="region of interest" description="Disordered" evidence="1">
    <location>
        <begin position="26"/>
        <end position="65"/>
    </location>
</feature>
<proteinExistence type="predicted"/>
<sequence length="65" mass="7488">MTSMPIHILNSLFNTSLLTDTITRQYDQQNKPEQKQPAPRSFNFNGVELQEQKSQPSLIPYPRIG</sequence>
<evidence type="ECO:0000256" key="1">
    <source>
        <dbReference type="SAM" id="MobiDB-lite"/>
    </source>
</evidence>
<evidence type="ECO:0000313" key="2">
    <source>
        <dbReference type="EMBL" id="SUD30534.1"/>
    </source>
</evidence>
<evidence type="ECO:0000313" key="3">
    <source>
        <dbReference type="Proteomes" id="UP000255125"/>
    </source>
</evidence>